<evidence type="ECO:0000313" key="5">
    <source>
        <dbReference type="RefSeq" id="XP_026060249.1"/>
    </source>
</evidence>
<keyword evidence="2" id="KW-0472">Membrane</keyword>
<feature type="compositionally biased region" description="Polar residues" evidence="1">
    <location>
        <begin position="43"/>
        <end position="70"/>
    </location>
</feature>
<dbReference type="GeneID" id="113044462"/>
<protein>
    <submittedName>
        <fullName evidence="5">Flocculation protein FLO11-like isoform X1</fullName>
    </submittedName>
</protein>
<feature type="region of interest" description="Disordered" evidence="1">
    <location>
        <begin position="43"/>
        <end position="151"/>
    </location>
</feature>
<feature type="chain" id="PRO_5028415029" evidence="3">
    <location>
        <begin position="18"/>
        <end position="321"/>
    </location>
</feature>
<dbReference type="RefSeq" id="XP_026060249.1">
    <property type="nucleotide sequence ID" value="XM_026204464.1"/>
</dbReference>
<feature type="compositionally biased region" description="Basic and acidic residues" evidence="1">
    <location>
        <begin position="305"/>
        <end position="315"/>
    </location>
</feature>
<feature type="compositionally biased region" description="Low complexity" evidence="1">
    <location>
        <begin position="106"/>
        <end position="137"/>
    </location>
</feature>
<keyword evidence="2" id="KW-1133">Transmembrane helix</keyword>
<evidence type="ECO:0000256" key="2">
    <source>
        <dbReference type="SAM" id="Phobius"/>
    </source>
</evidence>
<feature type="compositionally biased region" description="Polar residues" evidence="1">
    <location>
        <begin position="140"/>
        <end position="151"/>
    </location>
</feature>
<evidence type="ECO:0000313" key="4">
    <source>
        <dbReference type="Proteomes" id="UP000515129"/>
    </source>
</evidence>
<feature type="transmembrane region" description="Helical" evidence="2">
    <location>
        <begin position="157"/>
        <end position="177"/>
    </location>
</feature>
<organism evidence="4 5">
    <name type="scientific">Carassius auratus</name>
    <name type="common">Goldfish</name>
    <dbReference type="NCBI Taxonomy" id="7957"/>
    <lineage>
        <taxon>Eukaryota</taxon>
        <taxon>Metazoa</taxon>
        <taxon>Chordata</taxon>
        <taxon>Craniata</taxon>
        <taxon>Vertebrata</taxon>
        <taxon>Euteleostomi</taxon>
        <taxon>Actinopterygii</taxon>
        <taxon>Neopterygii</taxon>
        <taxon>Teleostei</taxon>
        <taxon>Ostariophysi</taxon>
        <taxon>Cypriniformes</taxon>
        <taxon>Cyprinidae</taxon>
        <taxon>Cyprininae</taxon>
        <taxon>Carassius</taxon>
    </lineage>
</organism>
<dbReference type="KEGG" id="caua:113044462"/>
<sequence length="321" mass="34414">MCCTSIHLLIGALLVFAVENEATAMNVTENATAPVSVNTNKTSQFKMDSTTPSFNSKVPNQVDVNTTSGSPTPPPQEHPQTKNYTTYNSLKNVSQSSPNNMSRNATTSKTTTVQTVKTSGPTSSTKSKAASAAPSDKGQGKTTSAAPSEKGQGSTTYAVIFIIALLVLAGVIVYCCLTKKSRKYSVELHPKHEDAQIPLSTVDAEVFDTTSVKDMQTFSPVESTEPLKDPAPESEKPEEEKESTDVKQENQQKLSSSQAPENPKDKMEGLTVVDLTDGEPTISTKTSMESLDDVLNENNSNNTRVEVKGNGHDFTEISIDA</sequence>
<feature type="compositionally biased region" description="Polar residues" evidence="1">
    <location>
        <begin position="81"/>
        <end position="105"/>
    </location>
</feature>
<feature type="compositionally biased region" description="Basic and acidic residues" evidence="1">
    <location>
        <begin position="225"/>
        <end position="250"/>
    </location>
</feature>
<keyword evidence="3" id="KW-0732">Signal</keyword>
<gene>
    <name evidence="5" type="primary">LOC113044462</name>
</gene>
<evidence type="ECO:0000256" key="3">
    <source>
        <dbReference type="SAM" id="SignalP"/>
    </source>
</evidence>
<feature type="region of interest" description="Disordered" evidence="1">
    <location>
        <begin position="214"/>
        <end position="321"/>
    </location>
</feature>
<accession>A0A6P6JKL8</accession>
<dbReference type="AlphaFoldDB" id="A0A6P6JKL8"/>
<reference evidence="5" key="1">
    <citation type="submission" date="2025-08" db="UniProtKB">
        <authorList>
            <consortium name="RefSeq"/>
        </authorList>
    </citation>
    <scope>IDENTIFICATION</scope>
    <source>
        <strain evidence="5">Wakin</strain>
        <tissue evidence="5">Muscle</tissue>
    </source>
</reference>
<name>A0A6P6JKL8_CARAU</name>
<keyword evidence="2" id="KW-0812">Transmembrane</keyword>
<feature type="compositionally biased region" description="Polar residues" evidence="1">
    <location>
        <begin position="251"/>
        <end position="260"/>
    </location>
</feature>
<feature type="signal peptide" evidence="3">
    <location>
        <begin position="1"/>
        <end position="17"/>
    </location>
</feature>
<dbReference type="OrthoDB" id="8961221at2759"/>
<evidence type="ECO:0000256" key="1">
    <source>
        <dbReference type="SAM" id="MobiDB-lite"/>
    </source>
</evidence>
<dbReference type="Proteomes" id="UP000515129">
    <property type="component" value="Chromosome 26"/>
</dbReference>
<proteinExistence type="predicted"/>
<keyword evidence="4" id="KW-1185">Reference proteome</keyword>